<name>A0A4R6VW15_9HYPH</name>
<evidence type="ECO:0000313" key="1">
    <source>
        <dbReference type="EMBL" id="TDQ66977.1"/>
    </source>
</evidence>
<dbReference type="AlphaFoldDB" id="A0A4R6VW15"/>
<protein>
    <submittedName>
        <fullName evidence="1">Uncharacterized protein</fullName>
    </submittedName>
</protein>
<dbReference type="RefSeq" id="WP_133571627.1">
    <property type="nucleotide sequence ID" value="NZ_SNYR01000001.1"/>
</dbReference>
<sequence>MFGIGIYRRGEMPGTLTAEWLDDRMVQAGTTAGTGFAQNGPQTGFTGDYDITYQSGDQQVDLKLTIRETGPNFQLAWYKDGSLIDEGIAFQSGNCLILGYQST</sequence>
<evidence type="ECO:0000313" key="2">
    <source>
        <dbReference type="Proteomes" id="UP000295391"/>
    </source>
</evidence>
<reference evidence="1 2" key="1">
    <citation type="submission" date="2019-03" db="EMBL/GenBank/DDBJ databases">
        <title>Genomic Encyclopedia of Type Strains, Phase III (KMG-III): the genomes of soil and plant-associated and newly described type strains.</title>
        <authorList>
            <person name="Whitman W."/>
        </authorList>
    </citation>
    <scope>NUCLEOTIDE SEQUENCE [LARGE SCALE GENOMIC DNA]</scope>
    <source>
        <strain evidence="1 2">CGMCC 1.7002</strain>
    </source>
</reference>
<organism evidence="1 2">
    <name type="scientific">Maritalea mobilis</name>
    <dbReference type="NCBI Taxonomy" id="483324"/>
    <lineage>
        <taxon>Bacteria</taxon>
        <taxon>Pseudomonadati</taxon>
        <taxon>Pseudomonadota</taxon>
        <taxon>Alphaproteobacteria</taxon>
        <taxon>Hyphomicrobiales</taxon>
        <taxon>Devosiaceae</taxon>
        <taxon>Maritalea</taxon>
    </lineage>
</organism>
<dbReference type="EMBL" id="SNYR01000001">
    <property type="protein sequence ID" value="TDQ66977.1"/>
    <property type="molecule type" value="Genomic_DNA"/>
</dbReference>
<keyword evidence="2" id="KW-1185">Reference proteome</keyword>
<accession>A0A4R6VW15</accession>
<proteinExistence type="predicted"/>
<gene>
    <name evidence="1" type="ORF">ATL17_0983</name>
</gene>
<comment type="caution">
    <text evidence="1">The sequence shown here is derived from an EMBL/GenBank/DDBJ whole genome shotgun (WGS) entry which is preliminary data.</text>
</comment>
<dbReference type="Proteomes" id="UP000295391">
    <property type="component" value="Unassembled WGS sequence"/>
</dbReference>
<dbReference type="OrthoDB" id="4723839at2"/>